<feature type="domain" description="Glycosyl hydrolase family 59 C-terminal lectin" evidence="8">
    <location>
        <begin position="472"/>
        <end position="630"/>
    </location>
</feature>
<sequence>MLVIVSSIQAQTTIVLNANNKGRVFEGIGAVSAGASTRNLVDYPEKQRSEVLDFLFRPKFGAGFQHLKVEIGSGENSTCGSEPSHVVTREELLDPKPRGYEFWLMAEARKRNPKVILDCLPWAYPYWIGNRFSQESADWMVSFLDVAKKQYGLDIDWVSAAQNENGTDLNWIANHLRPTLNAHGFSKVKLQAPDDDSKFWQVFDEFEKHRAFDSLISAVGYHYIDGREPWDIDQKNNHPATEKAKESGKPLWASEEWSQSGQEWEGKGALYLARLMNKLYTRDRITKFEIWCPVDGIYDQIIWPNTGAIQADSPWSGHYTVWPSVWALAHTTQFAEPGWVYMDAACGQLNADTWRGSHVAMRNPKTGDWSVIIVTGEKRRVKLAIGNGLKNGPVYLWKSTEKEQFIRQKPLRLNKGTIEITLEADAIYTLTSTTGQTKGSFGTPPESKPFSFPYKEDFSSYKPGQTPLYFSDQKGTFETYQYPNGGMCLAQIVPDQGILWYNNWLLKPHTLFGDANWQNYSIDGDVLLEGGDVEIGGRYADRNKLGLRWILTRDGRWQLNWQYTTLASGQIEDFQPSNWHHLRMEMNGDQVAGFVDGHKLAAVTIKAGSKGMAFIASTYNRNLFDNIHVAPIAAE</sequence>
<comment type="caution">
    <text evidence="9">The sequence shown here is derived from an EMBL/GenBank/DDBJ whole genome shotgun (WGS) entry which is preliminary data.</text>
</comment>
<evidence type="ECO:0000256" key="5">
    <source>
        <dbReference type="ARBA" id="ARBA00033098"/>
    </source>
</evidence>
<evidence type="ECO:0000256" key="3">
    <source>
        <dbReference type="ARBA" id="ARBA00022919"/>
    </source>
</evidence>
<evidence type="ECO:0000256" key="2">
    <source>
        <dbReference type="ARBA" id="ARBA00012657"/>
    </source>
</evidence>
<keyword evidence="10" id="KW-1185">Reference proteome</keyword>
<dbReference type="Pfam" id="PF02057">
    <property type="entry name" value="Glyco_hydro_59"/>
    <property type="match status" value="1"/>
</dbReference>
<evidence type="ECO:0000259" key="7">
    <source>
        <dbReference type="Pfam" id="PF02057"/>
    </source>
</evidence>
<evidence type="ECO:0000256" key="6">
    <source>
        <dbReference type="SAM" id="MobiDB-lite"/>
    </source>
</evidence>
<dbReference type="InterPro" id="IPR049162">
    <property type="entry name" value="GH59_C"/>
</dbReference>
<dbReference type="InterPro" id="IPR049161">
    <property type="entry name" value="GH59_cat"/>
</dbReference>
<dbReference type="PANTHER" id="PTHR15172">
    <property type="entry name" value="GALACTOCEREBROSIDASE"/>
    <property type="match status" value="1"/>
</dbReference>
<evidence type="ECO:0000256" key="1">
    <source>
        <dbReference type="ARBA" id="ARBA00005637"/>
    </source>
</evidence>
<dbReference type="Gene3D" id="3.20.20.80">
    <property type="entry name" value="Glycosidases"/>
    <property type="match status" value="1"/>
</dbReference>
<dbReference type="Proteomes" id="UP001500582">
    <property type="component" value="Unassembled WGS sequence"/>
</dbReference>
<dbReference type="Pfam" id="PF21708">
    <property type="entry name" value="Glyco_hydro_59_C"/>
    <property type="match status" value="1"/>
</dbReference>
<feature type="domain" description="Glycosyl hydrolase family 59 catalytic" evidence="7">
    <location>
        <begin position="25"/>
        <end position="333"/>
    </location>
</feature>
<name>A0ABP8HMH5_9SPHI</name>
<dbReference type="EC" id="3.2.1.46" evidence="2"/>
<proteinExistence type="inferred from homology"/>
<dbReference type="Gene3D" id="2.60.120.560">
    <property type="entry name" value="Exo-inulinase, domain 1"/>
    <property type="match status" value="1"/>
</dbReference>
<evidence type="ECO:0000313" key="10">
    <source>
        <dbReference type="Proteomes" id="UP001500582"/>
    </source>
</evidence>
<reference evidence="10" key="1">
    <citation type="journal article" date="2019" name="Int. J. Syst. Evol. Microbiol.">
        <title>The Global Catalogue of Microorganisms (GCM) 10K type strain sequencing project: providing services to taxonomists for standard genome sequencing and annotation.</title>
        <authorList>
            <consortium name="The Broad Institute Genomics Platform"/>
            <consortium name="The Broad Institute Genome Sequencing Center for Infectious Disease"/>
            <person name="Wu L."/>
            <person name="Ma J."/>
        </authorList>
    </citation>
    <scope>NUCLEOTIDE SEQUENCE [LARGE SCALE GENOMIC DNA]</scope>
    <source>
        <strain evidence="10">JCM 17705</strain>
    </source>
</reference>
<dbReference type="InterPro" id="IPR013785">
    <property type="entry name" value="Aldolase_TIM"/>
</dbReference>
<dbReference type="InterPro" id="IPR001286">
    <property type="entry name" value="Glyco_hydro_59"/>
</dbReference>
<keyword evidence="3" id="KW-0746">Sphingolipid metabolism</keyword>
<evidence type="ECO:0000259" key="8">
    <source>
        <dbReference type="Pfam" id="PF21708"/>
    </source>
</evidence>
<dbReference type="SUPFAM" id="SSF51445">
    <property type="entry name" value="(Trans)glycosidases"/>
    <property type="match status" value="1"/>
</dbReference>
<dbReference type="Gene3D" id="3.20.20.70">
    <property type="entry name" value="Aldolase class I"/>
    <property type="match status" value="1"/>
</dbReference>
<gene>
    <name evidence="9" type="ORF">GCM10023149_53240</name>
</gene>
<comment type="similarity">
    <text evidence="1">Belongs to the glycosyl hydrolase 59 family.</text>
</comment>
<evidence type="ECO:0000256" key="4">
    <source>
        <dbReference type="ARBA" id="ARBA00022963"/>
    </source>
</evidence>
<feature type="region of interest" description="Disordered" evidence="6">
    <location>
        <begin position="233"/>
        <end position="252"/>
    </location>
</feature>
<evidence type="ECO:0000313" key="9">
    <source>
        <dbReference type="EMBL" id="GAA4341184.1"/>
    </source>
</evidence>
<protein>
    <recommendedName>
        <fullName evidence="2">galactosylceramidase</fullName>
        <ecNumber evidence="2">3.2.1.46</ecNumber>
    </recommendedName>
    <alternativeName>
        <fullName evidence="5">Galactosylceramidase</fullName>
    </alternativeName>
</protein>
<dbReference type="PANTHER" id="PTHR15172:SF1">
    <property type="entry name" value="GALACTOCEREBROSIDASE"/>
    <property type="match status" value="1"/>
</dbReference>
<keyword evidence="4" id="KW-0443">Lipid metabolism</keyword>
<accession>A0ABP8HMH5</accession>
<dbReference type="PRINTS" id="PR00850">
    <property type="entry name" value="GLHYDRLASE59"/>
</dbReference>
<dbReference type="InterPro" id="IPR017853">
    <property type="entry name" value="GH"/>
</dbReference>
<feature type="compositionally biased region" description="Basic and acidic residues" evidence="6">
    <location>
        <begin position="233"/>
        <end position="248"/>
    </location>
</feature>
<keyword evidence="4" id="KW-0442">Lipid degradation</keyword>
<organism evidence="9 10">
    <name type="scientific">Mucilaginibacter gynuensis</name>
    <dbReference type="NCBI Taxonomy" id="1302236"/>
    <lineage>
        <taxon>Bacteria</taxon>
        <taxon>Pseudomonadati</taxon>
        <taxon>Bacteroidota</taxon>
        <taxon>Sphingobacteriia</taxon>
        <taxon>Sphingobacteriales</taxon>
        <taxon>Sphingobacteriaceae</taxon>
        <taxon>Mucilaginibacter</taxon>
    </lineage>
</organism>
<dbReference type="EMBL" id="BAABFT010000029">
    <property type="protein sequence ID" value="GAA4341184.1"/>
    <property type="molecule type" value="Genomic_DNA"/>
</dbReference>